<keyword evidence="4" id="KW-1185">Reference proteome</keyword>
<gene>
    <name evidence="2" type="ordered locus">MTR_6g471400</name>
</gene>
<evidence type="ECO:0000256" key="1">
    <source>
        <dbReference type="SAM" id="MobiDB-lite"/>
    </source>
</evidence>
<evidence type="ECO:0000313" key="3">
    <source>
        <dbReference type="EnsemblPlants" id="KEH26709"/>
    </source>
</evidence>
<protein>
    <submittedName>
        <fullName evidence="2 3">Uncharacterized protein</fullName>
    </submittedName>
</protein>
<organism evidence="2 4">
    <name type="scientific">Medicago truncatula</name>
    <name type="common">Barrel medic</name>
    <name type="synonym">Medicago tribuloides</name>
    <dbReference type="NCBI Taxonomy" id="3880"/>
    <lineage>
        <taxon>Eukaryota</taxon>
        <taxon>Viridiplantae</taxon>
        <taxon>Streptophyta</taxon>
        <taxon>Embryophyta</taxon>
        <taxon>Tracheophyta</taxon>
        <taxon>Spermatophyta</taxon>
        <taxon>Magnoliopsida</taxon>
        <taxon>eudicotyledons</taxon>
        <taxon>Gunneridae</taxon>
        <taxon>Pentapetalae</taxon>
        <taxon>rosids</taxon>
        <taxon>fabids</taxon>
        <taxon>Fabales</taxon>
        <taxon>Fabaceae</taxon>
        <taxon>Papilionoideae</taxon>
        <taxon>50 kb inversion clade</taxon>
        <taxon>NPAAA clade</taxon>
        <taxon>Hologalegina</taxon>
        <taxon>IRL clade</taxon>
        <taxon>Trifolieae</taxon>
        <taxon>Medicago</taxon>
    </lineage>
</organism>
<dbReference type="AlphaFoldDB" id="A0A072UA96"/>
<accession>A0A072UA96</accession>
<reference evidence="3" key="3">
    <citation type="submission" date="2015-04" db="UniProtKB">
        <authorList>
            <consortium name="EnsemblPlants"/>
        </authorList>
    </citation>
    <scope>IDENTIFICATION</scope>
    <source>
        <strain evidence="3">cv. Jemalong A17</strain>
    </source>
</reference>
<reference evidence="2 4" key="2">
    <citation type="journal article" date="2014" name="BMC Genomics">
        <title>An improved genome release (version Mt4.0) for the model legume Medicago truncatula.</title>
        <authorList>
            <person name="Tang H."/>
            <person name="Krishnakumar V."/>
            <person name="Bidwell S."/>
            <person name="Rosen B."/>
            <person name="Chan A."/>
            <person name="Zhou S."/>
            <person name="Gentzbittel L."/>
            <person name="Childs K.L."/>
            <person name="Yandell M."/>
            <person name="Gundlach H."/>
            <person name="Mayer K.F."/>
            <person name="Schwartz D.C."/>
            <person name="Town C.D."/>
        </authorList>
    </citation>
    <scope>GENOME REANNOTATION</scope>
    <source>
        <strain evidence="2">A17</strain>
        <strain evidence="3 4">cv. Jemalong A17</strain>
    </source>
</reference>
<evidence type="ECO:0000313" key="4">
    <source>
        <dbReference type="Proteomes" id="UP000002051"/>
    </source>
</evidence>
<dbReference type="EMBL" id="CM001222">
    <property type="protein sequence ID" value="KEH26709.1"/>
    <property type="molecule type" value="Genomic_DNA"/>
</dbReference>
<feature type="region of interest" description="Disordered" evidence="1">
    <location>
        <begin position="69"/>
        <end position="96"/>
    </location>
</feature>
<dbReference type="Proteomes" id="UP000002051">
    <property type="component" value="Chromosome 6"/>
</dbReference>
<proteinExistence type="predicted"/>
<reference evidence="2 4" key="1">
    <citation type="journal article" date="2011" name="Nature">
        <title>The Medicago genome provides insight into the evolution of rhizobial symbioses.</title>
        <authorList>
            <person name="Young N.D."/>
            <person name="Debelle F."/>
            <person name="Oldroyd G.E."/>
            <person name="Geurts R."/>
            <person name="Cannon S.B."/>
            <person name="Udvardi M.K."/>
            <person name="Benedito V.A."/>
            <person name="Mayer K.F."/>
            <person name="Gouzy J."/>
            <person name="Schoof H."/>
            <person name="Van de Peer Y."/>
            <person name="Proost S."/>
            <person name="Cook D.R."/>
            <person name="Meyers B.C."/>
            <person name="Spannagl M."/>
            <person name="Cheung F."/>
            <person name="De Mita S."/>
            <person name="Krishnakumar V."/>
            <person name="Gundlach H."/>
            <person name="Zhou S."/>
            <person name="Mudge J."/>
            <person name="Bharti A.K."/>
            <person name="Murray J.D."/>
            <person name="Naoumkina M.A."/>
            <person name="Rosen B."/>
            <person name="Silverstein K.A."/>
            <person name="Tang H."/>
            <person name="Rombauts S."/>
            <person name="Zhao P.X."/>
            <person name="Zhou P."/>
            <person name="Barbe V."/>
            <person name="Bardou P."/>
            <person name="Bechner M."/>
            <person name="Bellec A."/>
            <person name="Berger A."/>
            <person name="Berges H."/>
            <person name="Bidwell S."/>
            <person name="Bisseling T."/>
            <person name="Choisne N."/>
            <person name="Couloux A."/>
            <person name="Denny R."/>
            <person name="Deshpande S."/>
            <person name="Dai X."/>
            <person name="Doyle J.J."/>
            <person name="Dudez A.M."/>
            <person name="Farmer A.D."/>
            <person name="Fouteau S."/>
            <person name="Franken C."/>
            <person name="Gibelin C."/>
            <person name="Gish J."/>
            <person name="Goldstein S."/>
            <person name="Gonzalez A.J."/>
            <person name="Green P.J."/>
            <person name="Hallab A."/>
            <person name="Hartog M."/>
            <person name="Hua A."/>
            <person name="Humphray S.J."/>
            <person name="Jeong D.H."/>
            <person name="Jing Y."/>
            <person name="Jocker A."/>
            <person name="Kenton S.M."/>
            <person name="Kim D.J."/>
            <person name="Klee K."/>
            <person name="Lai H."/>
            <person name="Lang C."/>
            <person name="Lin S."/>
            <person name="Macmil S.L."/>
            <person name="Magdelenat G."/>
            <person name="Matthews L."/>
            <person name="McCorrison J."/>
            <person name="Monaghan E.L."/>
            <person name="Mun J.H."/>
            <person name="Najar F.Z."/>
            <person name="Nicholson C."/>
            <person name="Noirot C."/>
            <person name="O'Bleness M."/>
            <person name="Paule C.R."/>
            <person name="Poulain J."/>
            <person name="Prion F."/>
            <person name="Qin B."/>
            <person name="Qu C."/>
            <person name="Retzel E.F."/>
            <person name="Riddle C."/>
            <person name="Sallet E."/>
            <person name="Samain S."/>
            <person name="Samson N."/>
            <person name="Sanders I."/>
            <person name="Saurat O."/>
            <person name="Scarpelli C."/>
            <person name="Schiex T."/>
            <person name="Segurens B."/>
            <person name="Severin A.J."/>
            <person name="Sherrier D.J."/>
            <person name="Shi R."/>
            <person name="Sims S."/>
            <person name="Singer S.R."/>
            <person name="Sinharoy S."/>
            <person name="Sterck L."/>
            <person name="Viollet A."/>
            <person name="Wang B.B."/>
            <person name="Wang K."/>
            <person name="Wang M."/>
            <person name="Wang X."/>
            <person name="Warfsmann J."/>
            <person name="Weissenbach J."/>
            <person name="White D.D."/>
            <person name="White J.D."/>
            <person name="Wiley G.B."/>
            <person name="Wincker P."/>
            <person name="Xing Y."/>
            <person name="Yang L."/>
            <person name="Yao Z."/>
            <person name="Ying F."/>
            <person name="Zhai J."/>
            <person name="Zhou L."/>
            <person name="Zuber A."/>
            <person name="Denarie J."/>
            <person name="Dixon R.A."/>
            <person name="May G.D."/>
            <person name="Schwartz D.C."/>
            <person name="Rogers J."/>
            <person name="Quetier F."/>
            <person name="Town C.D."/>
            <person name="Roe B.A."/>
        </authorList>
    </citation>
    <scope>NUCLEOTIDE SEQUENCE [LARGE SCALE GENOMIC DNA]</scope>
    <source>
        <strain evidence="2">A17</strain>
        <strain evidence="3 4">cv. Jemalong A17</strain>
    </source>
</reference>
<dbReference type="HOGENOM" id="CLU_2362928_0_0_1"/>
<name>A0A072UA96_MEDTR</name>
<sequence>MAWHMLKINQSGAKAKLIVKETSLDHGGKDTPSLTSYEKERIFDGLSLGAKERGLGLIWSKNKTIRRQKHFSPSQKLGTARATIGTAVPPPRAPFA</sequence>
<evidence type="ECO:0000313" key="2">
    <source>
        <dbReference type="EMBL" id="KEH26709.1"/>
    </source>
</evidence>
<dbReference type="EnsemblPlants" id="KEH26709">
    <property type="protein sequence ID" value="KEH26709"/>
    <property type="gene ID" value="MTR_6g471400"/>
</dbReference>